<name>A0A1I5YXG2_9PSEU</name>
<dbReference type="Proteomes" id="UP000199137">
    <property type="component" value="Unassembled WGS sequence"/>
</dbReference>
<dbReference type="Gene3D" id="3.40.190.10">
    <property type="entry name" value="Periplasmic binding protein-like II"/>
    <property type="match status" value="1"/>
</dbReference>
<sequence>MTDLRLDFGLYRYDNTRPLFDGRVRFEGVDATLHTAGIVSDLFERMVRGREFAVAELGLTFYLRTLDLPDPPFVALPVFPNRQFRHSAIYVNARSGIRAPRDLIGKTIGEFATYGHDAGVVAKGMLSDEYGVRPEQSRWVIGGFDWPMEWFDFVPRLHPAQVRVRQAPAGKALGPMLESGEIDAFVSADPPRGIREDSPEVAQLFPDYLNVEREYYRRTGIRPIMHTVVVRRDLLAEQPGLAERLYRGFVEAKEVAMADYRRGRVFNHMGEAGMLPWFSALYDENRRLFGEDWWPYGIEKNRLSLEAFLRWHFEQGLSKRLMKAEDIFVPELLHA</sequence>
<dbReference type="EMBL" id="FOWC01000013">
    <property type="protein sequence ID" value="SFQ48517.1"/>
    <property type="molecule type" value="Genomic_DNA"/>
</dbReference>
<reference evidence="1 2" key="1">
    <citation type="submission" date="2016-10" db="EMBL/GenBank/DDBJ databases">
        <authorList>
            <person name="de Groot N.N."/>
        </authorList>
    </citation>
    <scope>NUCLEOTIDE SEQUENCE [LARGE SCALE GENOMIC DNA]</scope>
    <source>
        <strain evidence="1 2">DSM 44637</strain>
    </source>
</reference>
<dbReference type="AlphaFoldDB" id="A0A1I5YXG2"/>
<accession>A0A1I5YXG2</accession>
<dbReference type="SUPFAM" id="SSF53850">
    <property type="entry name" value="Periplasmic binding protein-like II"/>
    <property type="match status" value="1"/>
</dbReference>
<evidence type="ECO:0000313" key="2">
    <source>
        <dbReference type="Proteomes" id="UP000199137"/>
    </source>
</evidence>
<dbReference type="STRING" id="112413.SAMN05421854_11377"/>
<proteinExistence type="predicted"/>
<organism evidence="1 2">
    <name type="scientific">Amycolatopsis rubida</name>
    <dbReference type="NCBI Taxonomy" id="112413"/>
    <lineage>
        <taxon>Bacteria</taxon>
        <taxon>Bacillati</taxon>
        <taxon>Actinomycetota</taxon>
        <taxon>Actinomycetes</taxon>
        <taxon>Pseudonocardiales</taxon>
        <taxon>Pseudonocardiaceae</taxon>
        <taxon>Amycolatopsis</taxon>
    </lineage>
</organism>
<protein>
    <submittedName>
        <fullName evidence="1">4,5-dihydroxyphthalate decarboxylase</fullName>
    </submittedName>
</protein>
<dbReference type="RefSeq" id="WP_167545563.1">
    <property type="nucleotide sequence ID" value="NZ_FOWC01000013.1"/>
</dbReference>
<gene>
    <name evidence="1" type="ORF">SAMN05421854_11377</name>
</gene>
<evidence type="ECO:0000313" key="1">
    <source>
        <dbReference type="EMBL" id="SFQ48517.1"/>
    </source>
</evidence>